<comment type="caution">
    <text evidence="2">The sequence shown here is derived from an EMBL/GenBank/DDBJ whole genome shotgun (WGS) entry which is preliminary data.</text>
</comment>
<dbReference type="Proteomes" id="UP000574067">
    <property type="component" value="Unassembled WGS sequence"/>
</dbReference>
<gene>
    <name evidence="2" type="ORF">HHL10_09930</name>
</gene>
<evidence type="ECO:0000259" key="1">
    <source>
        <dbReference type="SMART" id="SM00382"/>
    </source>
</evidence>
<evidence type="ECO:0000313" key="3">
    <source>
        <dbReference type="Proteomes" id="UP000574067"/>
    </source>
</evidence>
<sequence>MPAAIFSLDELPSALPKNLPAAPQRVQDTGLPPTLLSELVLKAMQQHGLNALRDLSRHLKLGTLLLDTVLGQLRREALVEVQHRGTLAGDVSFQLTQAGRARAAEALTRNLYSGPAPVPLSAYVERVQAQSVADMGLTRERFEQAMASVVMRPELREQLGAAMNSRRAKLLYGPPGAGKTFLCERMASLLQGAVAVPYAVEVHGEIIHVFDELVHRPLAEAAADHGALYDTRRGDARWVLCERPVVITGGELTLEMLDLVFDQRAGFYHAPPHFKANNGLLLVDDLGRQIVTPRQLLNRWIVPMEQQHDYLTLRNGIKFRIPFDSLLFFSTNLRPEELGDEAFLRRIGYKIFVGPVPPEDYRHILRQSCEQFGVPYDDTAFERLLHEMHQPEGRPLMPCYPRDLVSQIVDFARYNGLKPELSPKLMKWAWRNYFATGAAWA</sequence>
<dbReference type="RefSeq" id="WP_169160195.1">
    <property type="nucleotide sequence ID" value="NZ_JABBFW010000005.1"/>
</dbReference>
<dbReference type="SUPFAM" id="SSF52540">
    <property type="entry name" value="P-loop containing nucleoside triphosphate hydrolases"/>
    <property type="match status" value="1"/>
</dbReference>
<feature type="domain" description="AAA+ ATPase" evidence="1">
    <location>
        <begin position="165"/>
        <end position="357"/>
    </location>
</feature>
<reference evidence="2 3" key="1">
    <citation type="submission" date="2020-04" db="EMBL/GenBank/DDBJ databases">
        <title>Azohydromonas sp. isolated from soil.</title>
        <authorList>
            <person name="Dahal R.H."/>
        </authorList>
    </citation>
    <scope>NUCLEOTIDE SEQUENCE [LARGE SCALE GENOMIC DNA]</scope>
    <source>
        <strain evidence="2 3">G-1-1-14</strain>
    </source>
</reference>
<dbReference type="EMBL" id="JABBFW010000005">
    <property type="protein sequence ID" value="NML15298.1"/>
    <property type="molecule type" value="Genomic_DNA"/>
</dbReference>
<keyword evidence="2" id="KW-0547">Nucleotide-binding</keyword>
<dbReference type="Gene3D" id="3.40.50.300">
    <property type="entry name" value="P-loop containing nucleotide triphosphate hydrolases"/>
    <property type="match status" value="1"/>
</dbReference>
<organism evidence="2 3">
    <name type="scientific">Azohydromonas caseinilytica</name>
    <dbReference type="NCBI Taxonomy" id="2728836"/>
    <lineage>
        <taxon>Bacteria</taxon>
        <taxon>Pseudomonadati</taxon>
        <taxon>Pseudomonadota</taxon>
        <taxon>Betaproteobacteria</taxon>
        <taxon>Burkholderiales</taxon>
        <taxon>Sphaerotilaceae</taxon>
        <taxon>Azohydromonas</taxon>
    </lineage>
</organism>
<dbReference type="GO" id="GO:0005524">
    <property type="term" value="F:ATP binding"/>
    <property type="evidence" value="ECO:0007669"/>
    <property type="project" value="UniProtKB-KW"/>
</dbReference>
<accession>A0A848F7Y7</accession>
<dbReference type="InterPro" id="IPR003593">
    <property type="entry name" value="AAA+_ATPase"/>
</dbReference>
<dbReference type="AlphaFoldDB" id="A0A848F7Y7"/>
<name>A0A848F7Y7_9BURK</name>
<keyword evidence="3" id="KW-1185">Reference proteome</keyword>
<evidence type="ECO:0000313" key="2">
    <source>
        <dbReference type="EMBL" id="NML15298.1"/>
    </source>
</evidence>
<protein>
    <submittedName>
        <fullName evidence="2">ATP-binding protein</fullName>
    </submittedName>
</protein>
<dbReference type="InterPro" id="IPR027417">
    <property type="entry name" value="P-loop_NTPase"/>
</dbReference>
<dbReference type="SMART" id="SM00382">
    <property type="entry name" value="AAA"/>
    <property type="match status" value="1"/>
</dbReference>
<proteinExistence type="predicted"/>
<keyword evidence="2" id="KW-0067">ATP-binding</keyword>